<protein>
    <submittedName>
        <fullName evidence="3">Flagellar hook-length control protein FliK</fullName>
    </submittedName>
</protein>
<evidence type="ECO:0000313" key="3">
    <source>
        <dbReference type="EMBL" id="AJA34005.1"/>
    </source>
</evidence>
<keyword evidence="3" id="KW-0966">Cell projection</keyword>
<dbReference type="InterPro" id="IPR021136">
    <property type="entry name" value="Flagellar_hook_control-like_C"/>
</dbReference>
<accession>A0A0A7RFN9</accession>
<keyword evidence="3" id="KW-0282">Flagellum</keyword>
<dbReference type="AlphaFoldDB" id="A0A0A7RFN9"/>
<organism evidence="3">
    <name type="scientific">Liquorilactobacillus ghanensis</name>
    <dbReference type="NCBI Taxonomy" id="399370"/>
    <lineage>
        <taxon>Bacteria</taxon>
        <taxon>Bacillati</taxon>
        <taxon>Bacillota</taxon>
        <taxon>Bacilli</taxon>
        <taxon>Lactobacillales</taxon>
        <taxon>Lactobacillaceae</taxon>
        <taxon>Liquorilactobacillus</taxon>
    </lineage>
</organism>
<dbReference type="Pfam" id="PF02120">
    <property type="entry name" value="Flg_hook"/>
    <property type="match status" value="1"/>
</dbReference>
<evidence type="ECO:0000259" key="2">
    <source>
        <dbReference type="Pfam" id="PF02120"/>
    </source>
</evidence>
<feature type="domain" description="Flagellar hook-length control protein-like C-terminal" evidence="2">
    <location>
        <begin position="773"/>
        <end position="832"/>
    </location>
</feature>
<evidence type="ECO:0000256" key="1">
    <source>
        <dbReference type="SAM" id="MobiDB-lite"/>
    </source>
</evidence>
<feature type="compositionally biased region" description="Polar residues" evidence="1">
    <location>
        <begin position="57"/>
        <end position="76"/>
    </location>
</feature>
<gene>
    <name evidence="3" type="primary">fliK</name>
</gene>
<dbReference type="CDD" id="cd17470">
    <property type="entry name" value="T3SS_Flik_C"/>
    <property type="match status" value="1"/>
</dbReference>
<feature type="region of interest" description="Disordered" evidence="1">
    <location>
        <begin position="57"/>
        <end position="77"/>
    </location>
</feature>
<proteinExistence type="predicted"/>
<reference evidence="3" key="1">
    <citation type="journal article" date="2014" name="Appl. Environ. Microbiol.">
        <title>Detection and genomic characterization of motility in Lactobacillus curvatus: confirmation of motility in a species outside the Lactobacillus salivarius clade.</title>
        <authorList>
            <person name="Cousin F.J."/>
            <person name="Lynch S.M."/>
            <person name="Harris H.M."/>
            <person name="McCann A."/>
            <person name="Lynch D.B."/>
            <person name="Neville B.A."/>
            <person name="Irisawa T."/>
            <person name="Okada S."/>
            <person name="Endo A."/>
            <person name="O'Toole P.W."/>
        </authorList>
    </citation>
    <scope>NUCLEOTIDE SEQUENCE</scope>
    <source>
        <strain evidence="3">DSM 18630</strain>
    </source>
</reference>
<sequence>MNAHVGITTAIKSKTAGKKKKVTADQAKFNKALNKFKTSEQTTTADKLIKQFPENNKSAVSNKRMTASKTTEQVDVSDSMAKDNSFIAPAIKPAADKTMSATTVNGSGNKREKADSVIANSALVLNSGLTIQPNLGNKDQTVSVTEKVLPADQFKENKESFSESQVGKVNQQTIAKLEPLNSPVASSTAAKQAIQSTKLNNSADAEINLSTMTAGEAKKNSVTDQLQKDPVLPANIASIGAANPIVSGGNPALPAMPNVNQAIADQAPVTDLSQVQSATTALAKAVNATVTGKTIVPTTTPTVMPSASQELANQTPAVDLSQVQSATTALVKAVNDVVSGKMTTVTTPAMTNTDLMVAGKPIATPASSTMPNTGQSIAEQAPTADLSQVQSATTALVKAVNAAVAGKPIATPASSTMPNTGQSIAEQAPTADLSQVQSATTALVKAVNAAVAGKPIATPASSTMPNTGQSIAEQAPTANLSKVQSATTALVKTVDAVVAEKPTATPSVMSNVNQSIAEQTSTVDLSQVQSATEDLVKAVTATVSERTAVPTTLNADPIVAKQAYLPKVQAENQVKTTSVNASEKDLMQSAIALHNAMQGGSGLKSSAAEGKIENNQQLVAGLADKVSKQAVQVSDKNISSSNDLSAPQPALPEQGVAAPIPNQNIEHSFKAGQTSLLDLMQPEHAVQTPVSAGTVISEGMTAKAPVASSDQKILFDSKVLQTAALNVAPTGKTDFTNSVTSVKQNLTWNTTDTGGQAQLINNLTKEISTLTIPGSKTVTIKLSPENMGNVEITMKAAQSQVSLEVKVQTTAAKQLLGTVMDKLEQVLQNQPYSADGNNAIKNATAVNQPNLSTANNTFFDFNGSQQQFNGRQSRHNFSAAAAKFADAVPKQSAEVQQSDLRKSTISILA</sequence>
<dbReference type="EMBL" id="KM886864">
    <property type="protein sequence ID" value="AJA34005.1"/>
    <property type="molecule type" value="Genomic_DNA"/>
</dbReference>
<name>A0A0A7RFN9_9LACO</name>
<dbReference type="InterPro" id="IPR038610">
    <property type="entry name" value="FliK-like_C_sf"/>
</dbReference>
<dbReference type="Gene3D" id="3.30.750.140">
    <property type="match status" value="1"/>
</dbReference>
<keyword evidence="3" id="KW-0969">Cilium</keyword>